<dbReference type="Proteomes" id="UP000253934">
    <property type="component" value="Unassembled WGS sequence"/>
</dbReference>
<reference evidence="1" key="1">
    <citation type="submission" date="2018-04" db="EMBL/GenBank/DDBJ databases">
        <title>Draft genome sequence of the Candidatus Spirobacillus cienkowskii, a pathogen of freshwater Daphnia species, reconstructed from hemolymph metagenomic reads.</title>
        <authorList>
            <person name="Bresciani L."/>
            <person name="Lemos L.N."/>
            <person name="Wale N."/>
            <person name="Lin J.Y."/>
            <person name="Fernandes G.R."/>
            <person name="Duffy M.A."/>
            <person name="Rodrigues J.M."/>
        </authorList>
    </citation>
    <scope>NUCLEOTIDE SEQUENCE [LARGE SCALE GENOMIC DNA]</scope>
    <source>
        <strain evidence="1">Binning01</strain>
    </source>
</reference>
<organism evidence="1 2">
    <name type="scientific">Spirobacillus cienkowskii</name>
    <dbReference type="NCBI Taxonomy" id="495820"/>
    <lineage>
        <taxon>Bacteria</taxon>
        <taxon>Pseudomonadati</taxon>
        <taxon>Bdellovibrionota</taxon>
        <taxon>Oligoflexia</taxon>
        <taxon>Silvanigrellales</taxon>
        <taxon>Spirobacillus</taxon>
    </lineage>
</organism>
<accession>A0A369KTQ5</accession>
<evidence type="ECO:0000313" key="1">
    <source>
        <dbReference type="EMBL" id="RDB35104.1"/>
    </source>
</evidence>
<dbReference type="EMBL" id="QOVW01000105">
    <property type="protein sequence ID" value="RDB35104.1"/>
    <property type="molecule type" value="Genomic_DNA"/>
</dbReference>
<gene>
    <name evidence="1" type="ORF">DCC88_11885</name>
</gene>
<dbReference type="RefSeq" id="WP_338636547.1">
    <property type="nucleotide sequence ID" value="NZ_CP146516.1"/>
</dbReference>
<name>A0A369KTQ5_9BACT</name>
<keyword evidence="2" id="KW-1185">Reference proteome</keyword>
<comment type="caution">
    <text evidence="1">The sequence shown here is derived from an EMBL/GenBank/DDBJ whole genome shotgun (WGS) entry which is preliminary data.</text>
</comment>
<protein>
    <submittedName>
        <fullName evidence="1">Uncharacterized protein</fullName>
    </submittedName>
</protein>
<proteinExistence type="predicted"/>
<evidence type="ECO:0000313" key="2">
    <source>
        <dbReference type="Proteomes" id="UP000253934"/>
    </source>
</evidence>
<sequence length="180" mass="20643">MFSESTHDQLRFLQTNRNFLGKEFLTWLWFKSETQNHKLNIGKFGTFHLYIDDKIVLSSTSGSVRENCLKGGTPAYAHEAGSALETGKLVHEAKFILQNADKQWTFTLSGENLTLRTVRLPAMSETDSTVHIAQRIESANMLTNVIDELFKTFIDLRVSEKFAEELTQIRNWIENKVTID</sequence>
<dbReference type="AlphaFoldDB" id="A0A369KTQ5"/>